<evidence type="ECO:0000313" key="1">
    <source>
        <dbReference type="EMBL" id="DAE02777.1"/>
    </source>
</evidence>
<sequence>MSIPAGYLVAITPRTISAGASDLETNGMVLTKSALLPTGAPAVAFASALAVSDFFGPDSDEARFAQQYFTGLTNQQKAPTALVIGRRISEDCAAWIRGARVSADLAAFKAIKDGAMKLTIDGKEKTAATVDLSGATSLSDVATKIATALTGCTGSYDSNTQTFTFTSSTKGATSTVGYASAGEGGTDLSAKLNLTQAAGAVLSQGATAQTEAATLDAVRSVTSNWAQFTTLWEVTEKAEAEAYAAWADIEDDFVYVFWSSDTKMTSTLTQESTLAYAMKNRYNCTFPIYSQDSRTAAFAVAYPATIKWDATQGMKVIFGKTASGLTPTVTTEQEAQALDALAVSYIGQFATRNDQFQFTNRGALCNPAMYGFYDTLIGSIWLRSKLQTSIMKGFATVNRAPYNATGFTMLKSWCQDPITQALNAGVIDAGISLSDSQKAQIMQETGNEEAPRELQSKGYFLQVLDPGASVRAQRGAPISQLYYAYGGSIQKVDLPVSAVL</sequence>
<proteinExistence type="predicted"/>
<organism evidence="1">
    <name type="scientific">Myoviridae sp. ctEwD1</name>
    <dbReference type="NCBI Taxonomy" id="2825063"/>
    <lineage>
        <taxon>Viruses</taxon>
        <taxon>Duplodnaviria</taxon>
        <taxon>Heunggongvirae</taxon>
        <taxon>Uroviricota</taxon>
        <taxon>Caudoviricetes</taxon>
    </lineage>
</organism>
<accession>A0A8S5P8P7</accession>
<protein>
    <submittedName>
        <fullName evidence="1">Tail sheath protein</fullName>
    </submittedName>
</protein>
<name>A0A8S5P8P7_9CAUD</name>
<dbReference type="InterPro" id="IPR021808">
    <property type="entry name" value="DUF3383"/>
</dbReference>
<reference evidence="1" key="1">
    <citation type="journal article" date="2021" name="Proc. Natl. Acad. Sci. U.S.A.">
        <title>A Catalog of Tens of Thousands of Viruses from Human Metagenomes Reveals Hidden Associations with Chronic Diseases.</title>
        <authorList>
            <person name="Tisza M.J."/>
            <person name="Buck C.B."/>
        </authorList>
    </citation>
    <scope>NUCLEOTIDE SEQUENCE</scope>
    <source>
        <strain evidence="1">CtEwD1</strain>
    </source>
</reference>
<dbReference type="EMBL" id="BK015352">
    <property type="protein sequence ID" value="DAE02777.1"/>
    <property type="molecule type" value="Genomic_DNA"/>
</dbReference>
<dbReference type="Pfam" id="PF11863">
    <property type="entry name" value="DUF3383"/>
    <property type="match status" value="1"/>
</dbReference>